<proteinExistence type="inferred from homology"/>
<dbReference type="Gene3D" id="2.70.98.10">
    <property type="match status" value="1"/>
</dbReference>
<dbReference type="GO" id="GO:0006006">
    <property type="term" value="P:glucose metabolic process"/>
    <property type="evidence" value="ECO:0007669"/>
    <property type="project" value="TreeGrafter"/>
</dbReference>
<dbReference type="GO" id="GO:0033499">
    <property type="term" value="P:galactose catabolic process via UDP-galactose, Leloir pathway"/>
    <property type="evidence" value="ECO:0007669"/>
    <property type="project" value="TreeGrafter"/>
</dbReference>
<dbReference type="Pfam" id="PF01263">
    <property type="entry name" value="Aldose_epim"/>
    <property type="match status" value="1"/>
</dbReference>
<dbReference type="InterPro" id="IPR014718">
    <property type="entry name" value="GH-type_carb-bd"/>
</dbReference>
<dbReference type="SUPFAM" id="SSF74650">
    <property type="entry name" value="Galactose mutarotase-like"/>
    <property type="match status" value="1"/>
</dbReference>
<dbReference type="InterPro" id="IPR008183">
    <property type="entry name" value="Aldose_1/G6P_1-epimerase"/>
</dbReference>
<gene>
    <name evidence="4" type="ORF">B0A89_06260</name>
</gene>
<keyword evidence="2" id="KW-0413">Isomerase</keyword>
<dbReference type="OrthoDB" id="9779408at2"/>
<dbReference type="KEGG" id="pcon:B0A89_06260"/>
<name>A0A1W6D100_9RHOB</name>
<dbReference type="EMBL" id="CP020612">
    <property type="protein sequence ID" value="ARJ70755.1"/>
    <property type="molecule type" value="Genomic_DNA"/>
</dbReference>
<dbReference type="Proteomes" id="UP000193017">
    <property type="component" value="Chromosome"/>
</dbReference>
<evidence type="ECO:0000256" key="3">
    <source>
        <dbReference type="ARBA" id="ARBA00023277"/>
    </source>
</evidence>
<evidence type="ECO:0000313" key="4">
    <source>
        <dbReference type="EMBL" id="ARJ70755.1"/>
    </source>
</evidence>
<accession>A0A1W6D100</accession>
<dbReference type="GO" id="GO:0004034">
    <property type="term" value="F:aldose 1-epimerase activity"/>
    <property type="evidence" value="ECO:0007669"/>
    <property type="project" value="TreeGrafter"/>
</dbReference>
<reference evidence="4 5" key="1">
    <citation type="submission" date="2017-03" db="EMBL/GenBank/DDBJ databases">
        <title>Genome sequence of Paracoccus contaminans isolated from a water microcosm.</title>
        <authorList>
            <person name="Aurass P."/>
            <person name="Karste S."/>
            <person name="Trost E."/>
            <person name="Glaeser S.P."/>
            <person name="Kaempfer P."/>
            <person name="Flieger A."/>
        </authorList>
    </citation>
    <scope>NUCLEOTIDE SEQUENCE [LARGE SCALE GENOMIC DNA]</scope>
    <source>
        <strain evidence="5">RKI 16-01929T\LMG 29738T\CCM 8701T\CIP 111112T</strain>
    </source>
</reference>
<evidence type="ECO:0000256" key="1">
    <source>
        <dbReference type="ARBA" id="ARBA00006206"/>
    </source>
</evidence>
<dbReference type="PANTHER" id="PTHR10091">
    <property type="entry name" value="ALDOSE-1-EPIMERASE"/>
    <property type="match status" value="1"/>
</dbReference>
<dbReference type="STRING" id="1945662.B0A89_06260"/>
<protein>
    <submittedName>
        <fullName evidence="4">Galactose mutarotase</fullName>
    </submittedName>
</protein>
<dbReference type="GO" id="GO:0030246">
    <property type="term" value="F:carbohydrate binding"/>
    <property type="evidence" value="ECO:0007669"/>
    <property type="project" value="InterPro"/>
</dbReference>
<organism evidence="4 5">
    <name type="scientific">Paracoccus contaminans</name>
    <dbReference type="NCBI Taxonomy" id="1945662"/>
    <lineage>
        <taxon>Bacteria</taxon>
        <taxon>Pseudomonadati</taxon>
        <taxon>Pseudomonadota</taxon>
        <taxon>Alphaproteobacteria</taxon>
        <taxon>Rhodobacterales</taxon>
        <taxon>Paracoccaceae</taxon>
        <taxon>Paracoccus</taxon>
    </lineage>
</organism>
<dbReference type="CDD" id="cd09019">
    <property type="entry name" value="galactose_mutarotase_like"/>
    <property type="match status" value="1"/>
</dbReference>
<evidence type="ECO:0000313" key="5">
    <source>
        <dbReference type="Proteomes" id="UP000193017"/>
    </source>
</evidence>
<sequence>MPDGRPVEALTLSAGPLRARLLTLGATVQDLRLDGVGHPLVLGAPDVAGCLGPARHVGTIVGRLANRLGGARFTLDGRGYRTDPNWLGRHTLHGGDDGVDRHLWRIEEEATDRAALTLDLPDGHMGFPGRITLRAAFSVTPDALRLDLTARADAPTPCSLAHHGYFDLDGRGDIRGHRLRVQADHYLPVDDELIPTGEIAPVEGTRFDFRDGRQIGEAGYDHNLCLSDGPRRLRPVALLTGESGLSLGVETTACGMQVYDGAHFDAVAGLDGRRYGPRAGIALETQGWPDAPNRPAFPPAILRPGEVYRETTIYRIIP</sequence>
<evidence type="ECO:0000256" key="2">
    <source>
        <dbReference type="ARBA" id="ARBA00023235"/>
    </source>
</evidence>
<dbReference type="AlphaFoldDB" id="A0A1W6D100"/>
<keyword evidence="3" id="KW-0119">Carbohydrate metabolism</keyword>
<dbReference type="PANTHER" id="PTHR10091:SF49">
    <property type="entry name" value="ALDOSE 1-EPIMERASE"/>
    <property type="match status" value="1"/>
</dbReference>
<comment type="similarity">
    <text evidence="1">Belongs to the aldose epimerase family.</text>
</comment>
<dbReference type="InterPro" id="IPR047215">
    <property type="entry name" value="Galactose_mutarotase-like"/>
</dbReference>
<keyword evidence="5" id="KW-1185">Reference proteome</keyword>
<dbReference type="InterPro" id="IPR011013">
    <property type="entry name" value="Gal_mutarotase_sf_dom"/>
</dbReference>